<proteinExistence type="predicted"/>
<feature type="region of interest" description="Disordered" evidence="1">
    <location>
        <begin position="1"/>
        <end position="24"/>
    </location>
</feature>
<comment type="caution">
    <text evidence="2">The sequence shown here is derived from an EMBL/GenBank/DDBJ whole genome shotgun (WGS) entry which is preliminary data.</text>
</comment>
<sequence length="142" mass="14529">MVTRSKTRAKARGVALPKDPSPKECAHVPIDNGPSPGVIGGVTTVDATLSKWKGLKEAGKAKAFVAWVQVVSPNSFDVLNGPGEISGTKDVIASNIQMDALASSACVDGTHDKDGGMWQHMTRKGNSNGRGGAASSSVSPCG</sequence>
<accession>A0AAV3PM48</accession>
<protein>
    <submittedName>
        <fullName evidence="2">Uncharacterized protein</fullName>
    </submittedName>
</protein>
<feature type="compositionally biased region" description="Basic residues" evidence="1">
    <location>
        <begin position="1"/>
        <end position="11"/>
    </location>
</feature>
<reference evidence="2 3" key="1">
    <citation type="submission" date="2024-01" db="EMBL/GenBank/DDBJ databases">
        <title>The complete chloroplast genome sequence of Lithospermum erythrorhizon: insights into the phylogenetic relationship among Boraginaceae species and the maternal lineages of purple gromwells.</title>
        <authorList>
            <person name="Okada T."/>
            <person name="Watanabe K."/>
        </authorList>
    </citation>
    <scope>NUCLEOTIDE SEQUENCE [LARGE SCALE GENOMIC DNA]</scope>
</reference>
<dbReference type="Proteomes" id="UP001454036">
    <property type="component" value="Unassembled WGS sequence"/>
</dbReference>
<evidence type="ECO:0000313" key="3">
    <source>
        <dbReference type="Proteomes" id="UP001454036"/>
    </source>
</evidence>
<dbReference type="AlphaFoldDB" id="A0AAV3PM48"/>
<feature type="compositionally biased region" description="Low complexity" evidence="1">
    <location>
        <begin position="133"/>
        <end position="142"/>
    </location>
</feature>
<keyword evidence="3" id="KW-1185">Reference proteome</keyword>
<evidence type="ECO:0000313" key="2">
    <source>
        <dbReference type="EMBL" id="GAA0152348.1"/>
    </source>
</evidence>
<gene>
    <name evidence="2" type="ORF">LIER_37473</name>
</gene>
<feature type="region of interest" description="Disordered" evidence="1">
    <location>
        <begin position="118"/>
        <end position="142"/>
    </location>
</feature>
<name>A0AAV3PM48_LITER</name>
<organism evidence="2 3">
    <name type="scientific">Lithospermum erythrorhizon</name>
    <name type="common">Purple gromwell</name>
    <name type="synonym">Lithospermum officinale var. erythrorhizon</name>
    <dbReference type="NCBI Taxonomy" id="34254"/>
    <lineage>
        <taxon>Eukaryota</taxon>
        <taxon>Viridiplantae</taxon>
        <taxon>Streptophyta</taxon>
        <taxon>Embryophyta</taxon>
        <taxon>Tracheophyta</taxon>
        <taxon>Spermatophyta</taxon>
        <taxon>Magnoliopsida</taxon>
        <taxon>eudicotyledons</taxon>
        <taxon>Gunneridae</taxon>
        <taxon>Pentapetalae</taxon>
        <taxon>asterids</taxon>
        <taxon>lamiids</taxon>
        <taxon>Boraginales</taxon>
        <taxon>Boraginaceae</taxon>
        <taxon>Boraginoideae</taxon>
        <taxon>Lithospermeae</taxon>
        <taxon>Lithospermum</taxon>
    </lineage>
</organism>
<dbReference type="EMBL" id="BAABME010018038">
    <property type="protein sequence ID" value="GAA0152348.1"/>
    <property type="molecule type" value="Genomic_DNA"/>
</dbReference>
<evidence type="ECO:0000256" key="1">
    <source>
        <dbReference type="SAM" id="MobiDB-lite"/>
    </source>
</evidence>